<dbReference type="GO" id="GO:0005576">
    <property type="term" value="C:extracellular region"/>
    <property type="evidence" value="ECO:0007669"/>
    <property type="project" value="UniProtKB-ARBA"/>
</dbReference>
<evidence type="ECO:0000259" key="5">
    <source>
        <dbReference type="SMART" id="SM00856"/>
    </source>
</evidence>
<dbReference type="InterPro" id="IPR006501">
    <property type="entry name" value="Pectinesterase_inhib_dom"/>
</dbReference>
<dbReference type="EMBL" id="JABCRI010000618">
    <property type="protein sequence ID" value="KAF8369655.1"/>
    <property type="molecule type" value="Genomic_DNA"/>
</dbReference>
<accession>A0A834Y5Q4</accession>
<evidence type="ECO:0000256" key="1">
    <source>
        <dbReference type="ARBA" id="ARBA00022729"/>
    </source>
</evidence>
<gene>
    <name evidence="6" type="ORF">HHK36_032321</name>
</gene>
<dbReference type="InterPro" id="IPR035513">
    <property type="entry name" value="Invertase/methylesterase_inhib"/>
</dbReference>
<dbReference type="SMART" id="SM00856">
    <property type="entry name" value="PMEI"/>
    <property type="match status" value="1"/>
</dbReference>
<evidence type="ECO:0000256" key="3">
    <source>
        <dbReference type="ARBA" id="ARBA00038471"/>
    </source>
</evidence>
<dbReference type="PANTHER" id="PTHR35357">
    <property type="entry name" value="OS02G0537100 PROTEIN"/>
    <property type="match status" value="1"/>
</dbReference>
<dbReference type="OrthoDB" id="1915198at2759"/>
<protein>
    <recommendedName>
        <fullName evidence="5">Pectinesterase inhibitor domain-containing protein</fullName>
    </recommendedName>
</protein>
<keyword evidence="1 4" id="KW-0732">Signal</keyword>
<proteinExistence type="inferred from homology"/>
<dbReference type="AlphaFoldDB" id="A0A834Y5Q4"/>
<comment type="caution">
    <text evidence="6">The sequence shown here is derived from an EMBL/GenBank/DDBJ whole genome shotgun (WGS) entry which is preliminary data.</text>
</comment>
<feature type="signal peptide" evidence="4">
    <location>
        <begin position="1"/>
        <end position="23"/>
    </location>
</feature>
<evidence type="ECO:0000256" key="4">
    <source>
        <dbReference type="SAM" id="SignalP"/>
    </source>
</evidence>
<dbReference type="Pfam" id="PF04043">
    <property type="entry name" value="PMEI"/>
    <property type="match status" value="1"/>
</dbReference>
<dbReference type="OMA" id="FHSTIMG"/>
<reference evidence="6 7" key="1">
    <citation type="submission" date="2020-04" db="EMBL/GenBank/DDBJ databases">
        <title>Plant Genome Project.</title>
        <authorList>
            <person name="Zhang R.-G."/>
        </authorList>
    </citation>
    <scope>NUCLEOTIDE SEQUENCE [LARGE SCALE GENOMIC DNA]</scope>
    <source>
        <strain evidence="6">YNK0</strain>
        <tissue evidence="6">Leaf</tissue>
    </source>
</reference>
<organism evidence="6 7">
    <name type="scientific">Tetracentron sinense</name>
    <name type="common">Spur-leaf</name>
    <dbReference type="NCBI Taxonomy" id="13715"/>
    <lineage>
        <taxon>Eukaryota</taxon>
        <taxon>Viridiplantae</taxon>
        <taxon>Streptophyta</taxon>
        <taxon>Embryophyta</taxon>
        <taxon>Tracheophyta</taxon>
        <taxon>Spermatophyta</taxon>
        <taxon>Magnoliopsida</taxon>
        <taxon>Trochodendrales</taxon>
        <taxon>Trochodendraceae</taxon>
        <taxon>Tetracentron</taxon>
    </lineage>
</organism>
<feature type="domain" description="Pectinesterase inhibitor" evidence="5">
    <location>
        <begin position="22"/>
        <end position="174"/>
    </location>
</feature>
<keyword evidence="2" id="KW-1015">Disulfide bond</keyword>
<dbReference type="InterPro" id="IPR034088">
    <property type="entry name" value="Pla_a_1-like"/>
</dbReference>
<keyword evidence="7" id="KW-1185">Reference proteome</keyword>
<evidence type="ECO:0000313" key="7">
    <source>
        <dbReference type="Proteomes" id="UP000655225"/>
    </source>
</evidence>
<dbReference type="PANTHER" id="PTHR35357:SF17">
    <property type="entry name" value="PECTINESTERASE INHIBITOR 12"/>
    <property type="match status" value="1"/>
</dbReference>
<sequence>MKLFFSLMFFSFCLLSFSHGAISVNLIRNTCKKASQSDPKLSFNFCVASLRRNPKSQTSDLQELGVISMELAIANATSTSSSISKLLKNKKLDPFTSICLKDCLGLYLDAVPTLKDAIEDFKTRDFYVANVGVSSAMEASSTCEDGFKEKEGAVSPLKKEDRDFFQLNAIALAIINMFH</sequence>
<feature type="chain" id="PRO_5032857985" description="Pectinesterase inhibitor domain-containing protein" evidence="4">
    <location>
        <begin position="24"/>
        <end position="179"/>
    </location>
</feature>
<dbReference type="NCBIfam" id="TIGR01614">
    <property type="entry name" value="PME_inhib"/>
    <property type="match status" value="1"/>
</dbReference>
<dbReference type="SUPFAM" id="SSF101148">
    <property type="entry name" value="Plant invertase/pectin methylesterase inhibitor"/>
    <property type="match status" value="1"/>
</dbReference>
<evidence type="ECO:0000256" key="2">
    <source>
        <dbReference type="ARBA" id="ARBA00023157"/>
    </source>
</evidence>
<comment type="similarity">
    <text evidence="3">Belongs to the PMEI family.</text>
</comment>
<dbReference type="FunFam" id="1.20.140.40:FF:000002">
    <property type="entry name" value="Putative invertase inhibitor"/>
    <property type="match status" value="1"/>
</dbReference>
<name>A0A834Y5Q4_TETSI</name>
<dbReference type="CDD" id="cd15795">
    <property type="entry name" value="PMEI-Pla_a_1_like"/>
    <property type="match status" value="1"/>
</dbReference>
<dbReference type="Proteomes" id="UP000655225">
    <property type="component" value="Unassembled WGS sequence"/>
</dbReference>
<dbReference type="GO" id="GO:0004857">
    <property type="term" value="F:enzyme inhibitor activity"/>
    <property type="evidence" value="ECO:0007669"/>
    <property type="project" value="InterPro"/>
</dbReference>
<dbReference type="Gene3D" id="1.20.140.40">
    <property type="entry name" value="Invertase/pectin methylesterase inhibitor family protein"/>
    <property type="match status" value="1"/>
</dbReference>
<evidence type="ECO:0000313" key="6">
    <source>
        <dbReference type="EMBL" id="KAF8369655.1"/>
    </source>
</evidence>